<evidence type="ECO:0000313" key="1">
    <source>
        <dbReference type="EMBL" id="MBK1621678.1"/>
    </source>
</evidence>
<comment type="caution">
    <text evidence="1">The sequence shown here is derived from an EMBL/GenBank/DDBJ whole genome shotgun (WGS) entry which is preliminary data.</text>
</comment>
<dbReference type="EMBL" id="NRRY01000100">
    <property type="protein sequence ID" value="MBK1621678.1"/>
    <property type="molecule type" value="Genomic_DNA"/>
</dbReference>
<organism evidence="1 2">
    <name type="scientific">Lamprobacter modestohalophilus</name>
    <dbReference type="NCBI Taxonomy" id="1064514"/>
    <lineage>
        <taxon>Bacteria</taxon>
        <taxon>Pseudomonadati</taxon>
        <taxon>Pseudomonadota</taxon>
        <taxon>Gammaproteobacteria</taxon>
        <taxon>Chromatiales</taxon>
        <taxon>Chromatiaceae</taxon>
        <taxon>Lamprobacter</taxon>
    </lineage>
</organism>
<dbReference type="AlphaFoldDB" id="A0A9X0WEQ3"/>
<dbReference type="RefSeq" id="WP_200251706.1">
    <property type="nucleotide sequence ID" value="NZ_NRRY01000100.1"/>
</dbReference>
<proteinExistence type="predicted"/>
<keyword evidence="2" id="KW-1185">Reference proteome</keyword>
<sequence>MAAVGGGYSWPRLCLWGDLDRIGLLSQADPVGVVGPVRYLTDAIVYIDAAHFEREVDDFLNRVADEQQGFTLDGQALRALIDALRQERSDPQTARWRRLEARLGFDPDQAPDAHIQTLNTLANHHGLESVEEAIAAVPSAQASHILERELQTTREKGHRCDFSHLLSRIPEIERKPTEPPWVAAEQAAQQTRAIAGMERGPMRNKRLADLLGTAVKSVRAEAGTDRLHYGLRISDQGPTGRQTTALRARWATARRFELCRALGDTLWARDTSLGPIADSSTARQKFQRAFAQSLLCPFSELLEYLKTDSPDSDDIAAAARHFHVGEAVVQTLLVNKGIIARSQLPDRLEAA</sequence>
<reference evidence="1 2" key="1">
    <citation type="journal article" date="2020" name="Microorganisms">
        <title>Osmotic Adaptation and Compatible Solute Biosynthesis of Phototrophic Bacteria as Revealed from Genome Analyses.</title>
        <authorList>
            <person name="Imhoff J.F."/>
            <person name="Rahn T."/>
            <person name="Kunzel S."/>
            <person name="Keller A."/>
            <person name="Neulinger S.C."/>
        </authorList>
    </citation>
    <scope>NUCLEOTIDE SEQUENCE [LARGE SCALE GENOMIC DNA]</scope>
    <source>
        <strain evidence="1 2">DSM 25653</strain>
    </source>
</reference>
<accession>A0A9X0WEQ3</accession>
<evidence type="ECO:0000313" key="2">
    <source>
        <dbReference type="Proteomes" id="UP001138768"/>
    </source>
</evidence>
<name>A0A9X0WEQ3_9GAMM</name>
<protein>
    <submittedName>
        <fullName evidence="1">Uncharacterized protein</fullName>
    </submittedName>
</protein>
<gene>
    <name evidence="1" type="ORF">CKO42_25470</name>
</gene>
<dbReference type="Proteomes" id="UP001138768">
    <property type="component" value="Unassembled WGS sequence"/>
</dbReference>